<name>A0A9J6F600_RHIMP</name>
<organism evidence="1 2">
    <name type="scientific">Rhipicephalus microplus</name>
    <name type="common">Cattle tick</name>
    <name type="synonym">Boophilus microplus</name>
    <dbReference type="NCBI Taxonomy" id="6941"/>
    <lineage>
        <taxon>Eukaryota</taxon>
        <taxon>Metazoa</taxon>
        <taxon>Ecdysozoa</taxon>
        <taxon>Arthropoda</taxon>
        <taxon>Chelicerata</taxon>
        <taxon>Arachnida</taxon>
        <taxon>Acari</taxon>
        <taxon>Parasitiformes</taxon>
        <taxon>Ixodida</taxon>
        <taxon>Ixodoidea</taxon>
        <taxon>Ixodidae</taxon>
        <taxon>Rhipicephalinae</taxon>
        <taxon>Rhipicephalus</taxon>
        <taxon>Boophilus</taxon>
    </lineage>
</organism>
<dbReference type="VEuPathDB" id="VectorBase:LOC119172814"/>
<reference evidence="1" key="2">
    <citation type="submission" date="2021-09" db="EMBL/GenBank/DDBJ databases">
        <authorList>
            <person name="Jia N."/>
            <person name="Wang J."/>
            <person name="Shi W."/>
            <person name="Du L."/>
            <person name="Sun Y."/>
            <person name="Zhan W."/>
            <person name="Jiang J."/>
            <person name="Wang Q."/>
            <person name="Zhang B."/>
            <person name="Ji P."/>
            <person name="Sakyi L.B."/>
            <person name="Cui X."/>
            <person name="Yuan T."/>
            <person name="Jiang B."/>
            <person name="Yang W."/>
            <person name="Lam T.T.-Y."/>
            <person name="Chang Q."/>
            <person name="Ding S."/>
            <person name="Wang X."/>
            <person name="Zhu J."/>
            <person name="Ruan X."/>
            <person name="Zhao L."/>
            <person name="Wei J."/>
            <person name="Que T."/>
            <person name="Du C."/>
            <person name="Cheng J."/>
            <person name="Dai P."/>
            <person name="Han X."/>
            <person name="Huang E."/>
            <person name="Gao Y."/>
            <person name="Liu J."/>
            <person name="Shao H."/>
            <person name="Ye R."/>
            <person name="Li L."/>
            <person name="Wei W."/>
            <person name="Wang X."/>
            <person name="Wang C."/>
            <person name="Huo Q."/>
            <person name="Li W."/>
            <person name="Guo W."/>
            <person name="Chen H."/>
            <person name="Chen S."/>
            <person name="Zhou L."/>
            <person name="Zhou L."/>
            <person name="Ni X."/>
            <person name="Tian J."/>
            <person name="Zhou Y."/>
            <person name="Sheng Y."/>
            <person name="Liu T."/>
            <person name="Pan Y."/>
            <person name="Xia L."/>
            <person name="Li J."/>
            <person name="Zhao F."/>
            <person name="Cao W."/>
        </authorList>
    </citation>
    <scope>NUCLEOTIDE SEQUENCE</scope>
    <source>
        <strain evidence="1">Rmic-2018</strain>
        <tissue evidence="1">Larvae</tissue>
    </source>
</reference>
<comment type="caution">
    <text evidence="1">The sequence shown here is derived from an EMBL/GenBank/DDBJ whole genome shotgun (WGS) entry which is preliminary data.</text>
</comment>
<dbReference type="Proteomes" id="UP000821866">
    <property type="component" value="Chromosome 1"/>
</dbReference>
<accession>A0A9J6F600</accession>
<dbReference type="AlphaFoldDB" id="A0A9J6F600"/>
<keyword evidence="2" id="KW-1185">Reference proteome</keyword>
<evidence type="ECO:0000313" key="1">
    <source>
        <dbReference type="EMBL" id="KAH8041935.1"/>
    </source>
</evidence>
<gene>
    <name evidence="1" type="ORF">HPB51_019635</name>
</gene>
<proteinExistence type="predicted"/>
<sequence>MPIIVRPRGGMGVRKISQIKVAQALAMAAHLAPAETEDDIVSANVVQNNFVFSTPTENNVRAYARVEVFLVGSTQYDVNSYLVAPDNICKRILRGVDLDCDHNHLREMIIHPRNPKALEVKRIKDTTTIIVLFDGLGVPNYDMLHALSTPDRHLLRLWQVGSPCRHVPSPQELD</sequence>
<protein>
    <submittedName>
        <fullName evidence="1">Uncharacterized protein</fullName>
    </submittedName>
</protein>
<reference evidence="1" key="1">
    <citation type="journal article" date="2020" name="Cell">
        <title>Large-Scale Comparative Analyses of Tick Genomes Elucidate Their Genetic Diversity and Vector Capacities.</title>
        <authorList>
            <consortium name="Tick Genome and Microbiome Consortium (TIGMIC)"/>
            <person name="Jia N."/>
            <person name="Wang J."/>
            <person name="Shi W."/>
            <person name="Du L."/>
            <person name="Sun Y."/>
            <person name="Zhan W."/>
            <person name="Jiang J.F."/>
            <person name="Wang Q."/>
            <person name="Zhang B."/>
            <person name="Ji P."/>
            <person name="Bell-Sakyi L."/>
            <person name="Cui X.M."/>
            <person name="Yuan T.T."/>
            <person name="Jiang B.G."/>
            <person name="Yang W.F."/>
            <person name="Lam T.T."/>
            <person name="Chang Q.C."/>
            <person name="Ding S.J."/>
            <person name="Wang X.J."/>
            <person name="Zhu J.G."/>
            <person name="Ruan X.D."/>
            <person name="Zhao L."/>
            <person name="Wei J.T."/>
            <person name="Ye R.Z."/>
            <person name="Que T.C."/>
            <person name="Du C.H."/>
            <person name="Zhou Y.H."/>
            <person name="Cheng J.X."/>
            <person name="Dai P.F."/>
            <person name="Guo W.B."/>
            <person name="Han X.H."/>
            <person name="Huang E.J."/>
            <person name="Li L.F."/>
            <person name="Wei W."/>
            <person name="Gao Y.C."/>
            <person name="Liu J.Z."/>
            <person name="Shao H.Z."/>
            <person name="Wang X."/>
            <person name="Wang C.C."/>
            <person name="Yang T.C."/>
            <person name="Huo Q.B."/>
            <person name="Li W."/>
            <person name="Chen H.Y."/>
            <person name="Chen S.E."/>
            <person name="Zhou L.G."/>
            <person name="Ni X.B."/>
            <person name="Tian J.H."/>
            <person name="Sheng Y."/>
            <person name="Liu T."/>
            <person name="Pan Y.S."/>
            <person name="Xia L.Y."/>
            <person name="Li J."/>
            <person name="Zhao F."/>
            <person name="Cao W.C."/>
        </authorList>
    </citation>
    <scope>NUCLEOTIDE SEQUENCE</scope>
    <source>
        <strain evidence="1">Rmic-2018</strain>
    </source>
</reference>
<dbReference type="EMBL" id="JABSTU010000001">
    <property type="protein sequence ID" value="KAH8041935.1"/>
    <property type="molecule type" value="Genomic_DNA"/>
</dbReference>
<evidence type="ECO:0000313" key="2">
    <source>
        <dbReference type="Proteomes" id="UP000821866"/>
    </source>
</evidence>